<dbReference type="PANTHER" id="PTHR23513:SF6">
    <property type="entry name" value="MAJOR FACILITATOR SUPERFAMILY ASSOCIATED DOMAIN-CONTAINING PROTEIN"/>
    <property type="match status" value="1"/>
</dbReference>
<feature type="transmembrane region" description="Helical" evidence="7">
    <location>
        <begin position="103"/>
        <end position="122"/>
    </location>
</feature>
<feature type="compositionally biased region" description="Basic residues" evidence="6">
    <location>
        <begin position="289"/>
        <end position="300"/>
    </location>
</feature>
<feature type="compositionally biased region" description="Basic and acidic residues" evidence="6">
    <location>
        <begin position="242"/>
        <end position="256"/>
    </location>
</feature>
<feature type="compositionally biased region" description="Polar residues" evidence="6">
    <location>
        <begin position="469"/>
        <end position="485"/>
    </location>
</feature>
<dbReference type="Pfam" id="PF07690">
    <property type="entry name" value="MFS_1"/>
    <property type="match status" value="1"/>
</dbReference>
<dbReference type="GO" id="GO:0022857">
    <property type="term" value="F:transmembrane transporter activity"/>
    <property type="evidence" value="ECO:0007669"/>
    <property type="project" value="InterPro"/>
</dbReference>
<reference evidence="8 9" key="1">
    <citation type="journal article" date="2020" name="Mol. Plant Pathol.">
        <title>Plasmid composition and the chpG gene determine the virulence level of Clavibacter capsici natural isolates in pepper.</title>
        <authorList>
            <person name="Hwang I.S."/>
            <person name="Lee H.M."/>
            <person name="Oh E.J."/>
            <person name="Lee S."/>
            <person name="Heu S."/>
            <person name="Oh C.S."/>
        </authorList>
    </citation>
    <scope>NUCLEOTIDE SEQUENCE [LARGE SCALE GENOMIC DNA]</scope>
    <source>
        <strain evidence="8 9">1101</strain>
    </source>
</reference>
<evidence type="ECO:0000256" key="3">
    <source>
        <dbReference type="ARBA" id="ARBA00022692"/>
    </source>
</evidence>
<evidence type="ECO:0000256" key="4">
    <source>
        <dbReference type="ARBA" id="ARBA00022989"/>
    </source>
</evidence>
<dbReference type="GO" id="GO:0005886">
    <property type="term" value="C:plasma membrane"/>
    <property type="evidence" value="ECO:0007669"/>
    <property type="project" value="UniProtKB-SubCell"/>
</dbReference>
<name>A0AAE6XTW9_9MICO</name>
<dbReference type="InterPro" id="IPR036259">
    <property type="entry name" value="MFS_trans_sf"/>
</dbReference>
<evidence type="ECO:0000256" key="5">
    <source>
        <dbReference type="ARBA" id="ARBA00023136"/>
    </source>
</evidence>
<dbReference type="Gene3D" id="1.20.1250.20">
    <property type="entry name" value="MFS general substrate transporter like domains"/>
    <property type="match status" value="1"/>
</dbReference>
<dbReference type="PANTHER" id="PTHR23513">
    <property type="entry name" value="INTEGRAL MEMBRANE EFFLUX PROTEIN-RELATED"/>
    <property type="match status" value="1"/>
</dbReference>
<dbReference type="EMBL" id="CP048049">
    <property type="protein sequence ID" value="QIS46266.1"/>
    <property type="molecule type" value="Genomic_DNA"/>
</dbReference>
<dbReference type="InterPro" id="IPR011701">
    <property type="entry name" value="MFS"/>
</dbReference>
<dbReference type="Proteomes" id="UP000503164">
    <property type="component" value="Chromosome"/>
</dbReference>
<gene>
    <name evidence="8" type="ORF">GW570_03335</name>
</gene>
<dbReference type="AlphaFoldDB" id="A0AAE6XTW9"/>
<feature type="compositionally biased region" description="Low complexity" evidence="6">
    <location>
        <begin position="446"/>
        <end position="465"/>
    </location>
</feature>
<keyword evidence="4 7" id="KW-1133">Transmembrane helix</keyword>
<evidence type="ECO:0000256" key="2">
    <source>
        <dbReference type="ARBA" id="ARBA00022475"/>
    </source>
</evidence>
<comment type="subcellular location">
    <subcellularLocation>
        <location evidence="1">Cell membrane</location>
        <topology evidence="1">Multi-pass membrane protein</topology>
    </subcellularLocation>
</comment>
<keyword evidence="9" id="KW-1185">Reference proteome</keyword>
<evidence type="ECO:0000256" key="7">
    <source>
        <dbReference type="SAM" id="Phobius"/>
    </source>
</evidence>
<accession>A0AAE6XTW9</accession>
<protein>
    <submittedName>
        <fullName evidence="8">MFS transporter</fullName>
    </submittedName>
</protein>
<feature type="compositionally biased region" description="Basic and acidic residues" evidence="6">
    <location>
        <begin position="330"/>
        <end position="354"/>
    </location>
</feature>
<feature type="compositionally biased region" description="Basic residues" evidence="6">
    <location>
        <begin position="316"/>
        <end position="327"/>
    </location>
</feature>
<feature type="transmembrane region" description="Helical" evidence="7">
    <location>
        <begin position="49"/>
        <end position="70"/>
    </location>
</feature>
<evidence type="ECO:0000313" key="9">
    <source>
        <dbReference type="Proteomes" id="UP000503164"/>
    </source>
</evidence>
<feature type="transmembrane region" description="Helical" evidence="7">
    <location>
        <begin position="15"/>
        <end position="37"/>
    </location>
</feature>
<sequence length="485" mass="50969">MTPQPAPIGFASARWLLAAVGTSKLGGLSFGVVATWAIGSALGSDAVGTTNACAGVATLLVGLFGTFWIDRVDRRKLLIAIDVTAAAACGVVSAWQFTHPGSVSLAQIATLMILLAALAALYSPSSRALTPLITDPRSLIRVNSAYAIVSEVARSAGPVVGAALLLGGDAGLPAATAVNGISFLVSAALTMAVSTRCAEAPTDRSEKRLELILGGVRFLKLDRALSREVVVRHVTELLPHGADLRAPDPIHADRLGRGGVRAGQRRGSCRSARRRHRRGRARLADQRLPRRASGPRRRHGTGLPDDRLLGRDRPRPVHAGRRRRRVQRGALHEAPDVRARGAHREGLRVRRDAGRSLAAPRQHGVRPAQQRGEPAGARDDRGNRLRGRLRGGAPGFATPAEPATSGGRGRRPHGSGRSCLGRPCTCSAPQARTRWPPRGRGTATPSGATRASACATRTRSSSTGCPSCGRTSSSCPPDTWTTSPG</sequence>
<organism evidence="8 9">
    <name type="scientific">Clavibacter capsici</name>
    <dbReference type="NCBI Taxonomy" id="1874630"/>
    <lineage>
        <taxon>Bacteria</taxon>
        <taxon>Bacillati</taxon>
        <taxon>Actinomycetota</taxon>
        <taxon>Actinomycetes</taxon>
        <taxon>Micrococcales</taxon>
        <taxon>Microbacteriaceae</taxon>
        <taxon>Clavibacter</taxon>
    </lineage>
</organism>
<keyword evidence="2" id="KW-1003">Cell membrane</keyword>
<evidence type="ECO:0000256" key="6">
    <source>
        <dbReference type="SAM" id="MobiDB-lite"/>
    </source>
</evidence>
<keyword evidence="3 7" id="KW-0812">Transmembrane</keyword>
<dbReference type="SUPFAM" id="SSF103473">
    <property type="entry name" value="MFS general substrate transporter"/>
    <property type="match status" value="1"/>
</dbReference>
<proteinExistence type="predicted"/>
<feature type="compositionally biased region" description="Basic and acidic residues" evidence="6">
    <location>
        <begin position="304"/>
        <end position="315"/>
    </location>
</feature>
<feature type="compositionally biased region" description="Basic residues" evidence="6">
    <location>
        <begin position="263"/>
        <end position="281"/>
    </location>
</feature>
<feature type="transmembrane region" description="Helical" evidence="7">
    <location>
        <begin position="77"/>
        <end position="97"/>
    </location>
</feature>
<feature type="region of interest" description="Disordered" evidence="6">
    <location>
        <begin position="242"/>
        <end position="485"/>
    </location>
</feature>
<evidence type="ECO:0000313" key="8">
    <source>
        <dbReference type="EMBL" id="QIS46266.1"/>
    </source>
</evidence>
<keyword evidence="5 7" id="KW-0472">Membrane</keyword>
<evidence type="ECO:0000256" key="1">
    <source>
        <dbReference type="ARBA" id="ARBA00004651"/>
    </source>
</evidence>